<dbReference type="SUPFAM" id="SSF54909">
    <property type="entry name" value="Dimeric alpha+beta barrel"/>
    <property type="match status" value="1"/>
</dbReference>
<dbReference type="Gene3D" id="3.30.70.1060">
    <property type="entry name" value="Dimeric alpha+beta barrel"/>
    <property type="match status" value="1"/>
</dbReference>
<gene>
    <name evidence="3" type="ORF">GCM10010994_51420</name>
</gene>
<reference evidence="3" key="2">
    <citation type="submission" date="2020-09" db="EMBL/GenBank/DDBJ databases">
        <authorList>
            <person name="Sun Q."/>
            <person name="Zhou Y."/>
        </authorList>
    </citation>
    <scope>NUCLEOTIDE SEQUENCE</scope>
    <source>
        <strain evidence="3">CGMCC 1.12919</strain>
    </source>
</reference>
<evidence type="ECO:0000313" key="3">
    <source>
        <dbReference type="EMBL" id="GGC87204.1"/>
    </source>
</evidence>
<keyword evidence="4" id="KW-1185">Reference proteome</keyword>
<dbReference type="InterPro" id="IPR005545">
    <property type="entry name" value="YCII"/>
</dbReference>
<evidence type="ECO:0000259" key="2">
    <source>
        <dbReference type="Pfam" id="PF03795"/>
    </source>
</evidence>
<dbReference type="InterPro" id="IPR011008">
    <property type="entry name" value="Dimeric_a/b-barrel"/>
</dbReference>
<evidence type="ECO:0000313" key="4">
    <source>
        <dbReference type="Proteomes" id="UP000637002"/>
    </source>
</evidence>
<dbReference type="Proteomes" id="UP000637002">
    <property type="component" value="Unassembled WGS sequence"/>
</dbReference>
<dbReference type="AlphaFoldDB" id="A0A916XML3"/>
<sequence>MSLIIRCLYRPGGAEARLAIRDVHLEYMIGQRDRLEQGGALLARDGATVIGMFVTLKGCDHVDAEAFLAAEPYARAGLFETTTIEALDRFVPHDDPLFLETMLLDARRLKALSGAPGRDPRRHPE</sequence>
<accession>A0A916XML3</accession>
<dbReference type="EMBL" id="BMGG01000010">
    <property type="protein sequence ID" value="GGC87204.1"/>
    <property type="molecule type" value="Genomic_DNA"/>
</dbReference>
<comment type="similarity">
    <text evidence="1">Belongs to the YciI family.</text>
</comment>
<name>A0A916XML3_9HYPH</name>
<feature type="domain" description="YCII-related" evidence="2">
    <location>
        <begin position="1"/>
        <end position="85"/>
    </location>
</feature>
<dbReference type="RefSeq" id="WP_188612040.1">
    <property type="nucleotide sequence ID" value="NZ_BMGG01000010.1"/>
</dbReference>
<evidence type="ECO:0000256" key="1">
    <source>
        <dbReference type="ARBA" id="ARBA00007689"/>
    </source>
</evidence>
<comment type="caution">
    <text evidence="3">The sequence shown here is derived from an EMBL/GenBank/DDBJ whole genome shotgun (WGS) entry which is preliminary data.</text>
</comment>
<organism evidence="3 4">
    <name type="scientific">Chelatococcus reniformis</name>
    <dbReference type="NCBI Taxonomy" id="1494448"/>
    <lineage>
        <taxon>Bacteria</taxon>
        <taxon>Pseudomonadati</taxon>
        <taxon>Pseudomonadota</taxon>
        <taxon>Alphaproteobacteria</taxon>
        <taxon>Hyphomicrobiales</taxon>
        <taxon>Chelatococcaceae</taxon>
        <taxon>Chelatococcus</taxon>
    </lineage>
</organism>
<dbReference type="Pfam" id="PF03795">
    <property type="entry name" value="YCII"/>
    <property type="match status" value="1"/>
</dbReference>
<proteinExistence type="inferred from homology"/>
<reference evidence="3" key="1">
    <citation type="journal article" date="2014" name="Int. J. Syst. Evol. Microbiol.">
        <title>Complete genome sequence of Corynebacterium casei LMG S-19264T (=DSM 44701T), isolated from a smear-ripened cheese.</title>
        <authorList>
            <consortium name="US DOE Joint Genome Institute (JGI-PGF)"/>
            <person name="Walter F."/>
            <person name="Albersmeier A."/>
            <person name="Kalinowski J."/>
            <person name="Ruckert C."/>
        </authorList>
    </citation>
    <scope>NUCLEOTIDE SEQUENCE</scope>
    <source>
        <strain evidence="3">CGMCC 1.12919</strain>
    </source>
</reference>
<protein>
    <recommendedName>
        <fullName evidence="2">YCII-related domain-containing protein</fullName>
    </recommendedName>
</protein>